<keyword evidence="10" id="KW-1185">Reference proteome</keyword>
<organism evidence="9 10">
    <name type="scientific">Psychromarinibacter sediminicola</name>
    <dbReference type="NCBI Taxonomy" id="3033385"/>
    <lineage>
        <taxon>Bacteria</taxon>
        <taxon>Pseudomonadati</taxon>
        <taxon>Pseudomonadota</taxon>
        <taxon>Alphaproteobacteria</taxon>
        <taxon>Rhodobacterales</taxon>
        <taxon>Paracoccaceae</taxon>
        <taxon>Psychromarinibacter</taxon>
    </lineage>
</organism>
<gene>
    <name evidence="7" type="primary">potA</name>
    <name evidence="9" type="ORF">P1J78_03350</name>
</gene>
<name>A0AAE3NPT1_9RHOB</name>
<dbReference type="InterPro" id="IPR013611">
    <property type="entry name" value="Transp-assoc_OB_typ2"/>
</dbReference>
<comment type="function">
    <text evidence="7">Part of the ABC transporter complex PotABCD involved in spermidine/putrescine import. Responsible for energy coupling to the transport system.</text>
</comment>
<dbReference type="Pfam" id="PF00005">
    <property type="entry name" value="ABC_tran"/>
    <property type="match status" value="1"/>
</dbReference>
<proteinExistence type="inferred from homology"/>
<dbReference type="GO" id="GO:0015417">
    <property type="term" value="F:ABC-type polyamine transporter activity"/>
    <property type="evidence" value="ECO:0007669"/>
    <property type="project" value="UniProtKB-EC"/>
</dbReference>
<evidence type="ECO:0000256" key="7">
    <source>
        <dbReference type="RuleBase" id="RU364083"/>
    </source>
</evidence>
<dbReference type="SUPFAM" id="SSF50331">
    <property type="entry name" value="MOP-like"/>
    <property type="match status" value="1"/>
</dbReference>
<dbReference type="PROSITE" id="PS00211">
    <property type="entry name" value="ABC_TRANSPORTER_1"/>
    <property type="match status" value="1"/>
</dbReference>
<keyword evidence="6 7" id="KW-0472">Membrane</keyword>
<dbReference type="SUPFAM" id="SSF52540">
    <property type="entry name" value="P-loop containing nucleoside triphosphate hydrolases"/>
    <property type="match status" value="1"/>
</dbReference>
<dbReference type="InterPro" id="IPR017871">
    <property type="entry name" value="ABC_transporter-like_CS"/>
</dbReference>
<evidence type="ECO:0000259" key="8">
    <source>
        <dbReference type="PROSITE" id="PS50893"/>
    </source>
</evidence>
<dbReference type="InterPro" id="IPR050093">
    <property type="entry name" value="ABC_SmlMolc_Importer"/>
</dbReference>
<dbReference type="EC" id="7.6.2.11" evidence="7"/>
<dbReference type="GO" id="GO:0043190">
    <property type="term" value="C:ATP-binding cassette (ABC) transporter complex"/>
    <property type="evidence" value="ECO:0007669"/>
    <property type="project" value="InterPro"/>
</dbReference>
<keyword evidence="5 7" id="KW-1278">Translocase</keyword>
<dbReference type="AlphaFoldDB" id="A0AAE3NPT1"/>
<dbReference type="NCBIfam" id="TIGR01187">
    <property type="entry name" value="potA"/>
    <property type="match status" value="1"/>
</dbReference>
<keyword evidence="1 7" id="KW-0813">Transport</keyword>
<dbReference type="FunFam" id="3.40.50.300:FF:000042">
    <property type="entry name" value="Maltose/maltodextrin ABC transporter, ATP-binding protein"/>
    <property type="match status" value="1"/>
</dbReference>
<evidence type="ECO:0000256" key="3">
    <source>
        <dbReference type="ARBA" id="ARBA00022741"/>
    </source>
</evidence>
<dbReference type="PROSITE" id="PS50893">
    <property type="entry name" value="ABC_TRANSPORTER_2"/>
    <property type="match status" value="1"/>
</dbReference>
<protein>
    <recommendedName>
        <fullName evidence="7">Spermidine/putrescine import ATP-binding protein PotA</fullName>
        <ecNumber evidence="7">7.6.2.11</ecNumber>
    </recommendedName>
</protein>
<dbReference type="SMART" id="SM00382">
    <property type="entry name" value="AAA"/>
    <property type="match status" value="1"/>
</dbReference>
<evidence type="ECO:0000256" key="2">
    <source>
        <dbReference type="ARBA" id="ARBA00022475"/>
    </source>
</evidence>
<reference evidence="9" key="1">
    <citation type="submission" date="2023-03" db="EMBL/GenBank/DDBJ databases">
        <title>Multiphase analysis and comparison of six strains from genera Psychromarinibacter, Lutimaribacter, and Maritimibacter, including a novel species: Psychromarinibacter sediminicola sp. nov.</title>
        <authorList>
            <person name="Wang Y.-H."/>
            <person name="Ye M.-Q."/>
            <person name="Du Z.-J."/>
        </authorList>
    </citation>
    <scope>NUCLEOTIDE SEQUENCE</scope>
    <source>
        <strain evidence="9">C21-152</strain>
    </source>
</reference>
<evidence type="ECO:0000313" key="9">
    <source>
        <dbReference type="EMBL" id="MDF0599761.1"/>
    </source>
</evidence>
<dbReference type="PANTHER" id="PTHR42781">
    <property type="entry name" value="SPERMIDINE/PUTRESCINE IMPORT ATP-BINDING PROTEIN POTA"/>
    <property type="match status" value="1"/>
</dbReference>
<dbReference type="PANTHER" id="PTHR42781:SF6">
    <property type="entry name" value="SPERMIDINE_PUTRESCINE IMPORT ATP-BINDING PROTEIN POTA"/>
    <property type="match status" value="1"/>
</dbReference>
<dbReference type="Pfam" id="PF08402">
    <property type="entry name" value="TOBE_2"/>
    <property type="match status" value="1"/>
</dbReference>
<feature type="domain" description="ABC transporter" evidence="8">
    <location>
        <begin position="11"/>
        <end position="242"/>
    </location>
</feature>
<dbReference type="InterPro" id="IPR003439">
    <property type="entry name" value="ABC_transporter-like_ATP-bd"/>
</dbReference>
<comment type="caution">
    <text evidence="9">The sequence shown here is derived from an EMBL/GenBank/DDBJ whole genome shotgun (WGS) entry which is preliminary data.</text>
</comment>
<keyword evidence="2 7" id="KW-1003">Cell membrane</keyword>
<dbReference type="Proteomes" id="UP001220964">
    <property type="component" value="Unassembled WGS sequence"/>
</dbReference>
<dbReference type="InterPro" id="IPR027417">
    <property type="entry name" value="P-loop_NTPase"/>
</dbReference>
<dbReference type="InterPro" id="IPR008995">
    <property type="entry name" value="Mo/tungstate-bd_C_term_dom"/>
</dbReference>
<dbReference type="Gene3D" id="2.40.50.100">
    <property type="match status" value="1"/>
</dbReference>
<evidence type="ECO:0000256" key="1">
    <source>
        <dbReference type="ARBA" id="ARBA00022448"/>
    </source>
</evidence>
<dbReference type="InterPro" id="IPR005893">
    <property type="entry name" value="PotA-like"/>
</dbReference>
<keyword evidence="3 7" id="KW-0547">Nucleotide-binding</keyword>
<keyword evidence="4 7" id="KW-0067">ATP-binding</keyword>
<dbReference type="Gene3D" id="3.40.50.300">
    <property type="entry name" value="P-loop containing nucleotide triphosphate hydrolases"/>
    <property type="match status" value="1"/>
</dbReference>
<dbReference type="InterPro" id="IPR003593">
    <property type="entry name" value="AAA+_ATPase"/>
</dbReference>
<comment type="similarity">
    <text evidence="7">Belongs to the ABC transporter superfamily. Spermidine/putrescine importer (TC 3.A.1.11.1) family.</text>
</comment>
<dbReference type="GO" id="GO:0005524">
    <property type="term" value="F:ATP binding"/>
    <property type="evidence" value="ECO:0007669"/>
    <property type="project" value="UniProtKB-KW"/>
</dbReference>
<evidence type="ECO:0000256" key="5">
    <source>
        <dbReference type="ARBA" id="ARBA00022967"/>
    </source>
</evidence>
<sequence length="366" mass="40736">MDASASDGAFVEFDRVQKSYDGETLVVKDLNLAIGKGEFLTMLGPSGSGKTTCLMMLAGFETATHGEIRLGGKEINNIPPHKRGIGMVFQNYALFPHMTVAENLAFPLEVRNMSKSEREQKVKRALDMVQMGDFGGRRPAQLSGGQQQRIALARALVFEAELVLMDEPLGALDKQLREHMQFEIKHIADNLGITVVYVTHDQTEALTMSDRVAVFNDGKIQQLAPPDELYESPENSFVAQFIGENNTLMGKVTKMNGDRAEVTLDDGEVIDTVPVNVNGVGDRTLVSIRPERVEFNRDRLPADAHTLKAEVLEFIYMGDIYRTRLRVAGKDDFIVKTRNAPDQRRLTPGEKLEIGWRPEDCRALDA</sequence>
<dbReference type="RefSeq" id="WP_275565907.1">
    <property type="nucleotide sequence ID" value="NZ_JARGYC010000005.1"/>
</dbReference>
<comment type="catalytic activity">
    <reaction evidence="7">
        <text>ATP + H2O + polyamine-[polyamine-binding protein]Side 1 = ADP + phosphate + polyamineSide 2 + [polyamine-binding protein]Side 1.</text>
        <dbReference type="EC" id="7.6.2.11"/>
    </reaction>
</comment>
<dbReference type="GO" id="GO:0016887">
    <property type="term" value="F:ATP hydrolysis activity"/>
    <property type="evidence" value="ECO:0007669"/>
    <property type="project" value="InterPro"/>
</dbReference>
<accession>A0AAE3NPT1</accession>
<dbReference type="EMBL" id="JARGYC010000005">
    <property type="protein sequence ID" value="MDF0599761.1"/>
    <property type="molecule type" value="Genomic_DNA"/>
</dbReference>
<evidence type="ECO:0000256" key="4">
    <source>
        <dbReference type="ARBA" id="ARBA00022840"/>
    </source>
</evidence>
<comment type="subunit">
    <text evidence="7">The complex is composed of two ATP-binding proteins (PotA), two transmembrane proteins (PotB and PotC) and a solute-binding protein (PotD).</text>
</comment>
<evidence type="ECO:0000256" key="6">
    <source>
        <dbReference type="ARBA" id="ARBA00023136"/>
    </source>
</evidence>
<evidence type="ECO:0000313" key="10">
    <source>
        <dbReference type="Proteomes" id="UP001220964"/>
    </source>
</evidence>